<organism evidence="3 4">
    <name type="scientific">Thiohalorhabdus methylotrophus</name>
    <dbReference type="NCBI Taxonomy" id="3242694"/>
    <lineage>
        <taxon>Bacteria</taxon>
        <taxon>Pseudomonadati</taxon>
        <taxon>Pseudomonadota</taxon>
        <taxon>Gammaproteobacteria</taxon>
        <taxon>Thiohalorhabdales</taxon>
        <taxon>Thiohalorhabdaceae</taxon>
        <taxon>Thiohalorhabdus</taxon>
    </lineage>
</organism>
<reference evidence="3 4" key="1">
    <citation type="submission" date="2024-08" db="EMBL/GenBank/DDBJ databases">
        <title>Whole-genome sequencing of halo(alkali)philic microorganisms from hypersaline lakes.</title>
        <authorList>
            <person name="Sorokin D.Y."/>
            <person name="Merkel A.Y."/>
            <person name="Messina E."/>
            <person name="Yakimov M."/>
        </authorList>
    </citation>
    <scope>NUCLEOTIDE SEQUENCE [LARGE SCALE GENOMIC DNA]</scope>
    <source>
        <strain evidence="3 4">Cl-TMA</strain>
    </source>
</reference>
<proteinExistence type="predicted"/>
<keyword evidence="1" id="KW-0732">Signal</keyword>
<keyword evidence="4" id="KW-1185">Reference proteome</keyword>
<protein>
    <submittedName>
        <fullName evidence="3">FecR domain-containing protein</fullName>
    </submittedName>
</protein>
<dbReference type="PANTHER" id="PTHR38731:SF1">
    <property type="entry name" value="FECR PROTEIN DOMAIN-CONTAINING PROTEIN"/>
    <property type="match status" value="1"/>
</dbReference>
<dbReference type="EMBL" id="JBGUAW010000004">
    <property type="protein sequence ID" value="MFA9460606.1"/>
    <property type="molecule type" value="Genomic_DNA"/>
</dbReference>
<evidence type="ECO:0000259" key="2">
    <source>
        <dbReference type="Pfam" id="PF04773"/>
    </source>
</evidence>
<name>A0ABV4TTF1_9GAMM</name>
<dbReference type="RefSeq" id="WP_373655387.1">
    <property type="nucleotide sequence ID" value="NZ_JBGUAW010000004.1"/>
</dbReference>
<comment type="caution">
    <text evidence="3">The sequence shown here is derived from an EMBL/GenBank/DDBJ whole genome shotgun (WGS) entry which is preliminary data.</text>
</comment>
<evidence type="ECO:0000313" key="3">
    <source>
        <dbReference type="EMBL" id="MFA9460606.1"/>
    </source>
</evidence>
<evidence type="ECO:0000313" key="4">
    <source>
        <dbReference type="Proteomes" id="UP001575181"/>
    </source>
</evidence>
<feature type="signal peptide" evidence="1">
    <location>
        <begin position="1"/>
        <end position="23"/>
    </location>
</feature>
<feature type="domain" description="FecR protein" evidence="2">
    <location>
        <begin position="59"/>
        <end position="159"/>
    </location>
</feature>
<evidence type="ECO:0000256" key="1">
    <source>
        <dbReference type="SAM" id="SignalP"/>
    </source>
</evidence>
<dbReference type="Gene3D" id="2.60.120.1440">
    <property type="match status" value="1"/>
</dbReference>
<sequence>MKPGMLWRAALLLLMLVPAWAQAEPDGVVLRTQGTVTLDGEDGARALSRGDAVNRGAALRTGPGARAKIRMRDGTVLTLGADTVFRVERYRTGRDGEKPPEGVFRLLEGVFRAVTGAITDKGGQILMKTRVATVGVRGTDFWGGFYFSEALDVILLEGSGVFIRNGAGTVRLNRPKEMTTVRGPDRAPERPALIAPERLQRAAGSVAFD</sequence>
<dbReference type="Proteomes" id="UP001575181">
    <property type="component" value="Unassembled WGS sequence"/>
</dbReference>
<gene>
    <name evidence="3" type="ORF">ACERLL_07180</name>
</gene>
<dbReference type="PANTHER" id="PTHR38731">
    <property type="entry name" value="LIPL45-RELATED LIPOPROTEIN-RELATED"/>
    <property type="match status" value="1"/>
</dbReference>
<dbReference type="Pfam" id="PF04773">
    <property type="entry name" value="FecR"/>
    <property type="match status" value="1"/>
</dbReference>
<accession>A0ABV4TTF1</accession>
<dbReference type="InterPro" id="IPR006860">
    <property type="entry name" value="FecR"/>
</dbReference>
<feature type="chain" id="PRO_5046161801" evidence="1">
    <location>
        <begin position="24"/>
        <end position="209"/>
    </location>
</feature>